<dbReference type="SUPFAM" id="SSF57630">
    <property type="entry name" value="GLA-domain"/>
    <property type="match status" value="1"/>
</dbReference>
<evidence type="ECO:0000313" key="7">
    <source>
        <dbReference type="Proteomes" id="UP000694397"/>
    </source>
</evidence>
<dbReference type="SMART" id="SM00069">
    <property type="entry name" value="GLA"/>
    <property type="match status" value="1"/>
</dbReference>
<gene>
    <name evidence="6" type="primary">PRRG4</name>
    <name evidence="6" type="synonym">prrg4</name>
</gene>
<evidence type="ECO:0000256" key="2">
    <source>
        <dbReference type="SAM" id="MobiDB-lite"/>
    </source>
</evidence>
<protein>
    <submittedName>
        <fullName evidence="6">Proline rich Gla (G-carboxyglutamic acid) 4 (transmembrane)</fullName>
    </submittedName>
</protein>
<name>A0A8C9SKU3_SCLFO</name>
<keyword evidence="3" id="KW-1133">Transmembrane helix</keyword>
<dbReference type="GO" id="GO:0005615">
    <property type="term" value="C:extracellular space"/>
    <property type="evidence" value="ECO:0007669"/>
    <property type="project" value="TreeGrafter"/>
</dbReference>
<dbReference type="GO" id="GO:0005886">
    <property type="term" value="C:plasma membrane"/>
    <property type="evidence" value="ECO:0007669"/>
    <property type="project" value="TreeGrafter"/>
</dbReference>
<evidence type="ECO:0000256" key="4">
    <source>
        <dbReference type="SAM" id="SignalP"/>
    </source>
</evidence>
<evidence type="ECO:0000259" key="5">
    <source>
        <dbReference type="PROSITE" id="PS50998"/>
    </source>
</evidence>
<dbReference type="InterPro" id="IPR050442">
    <property type="entry name" value="Peptidase_S1_coag_factors"/>
</dbReference>
<dbReference type="Proteomes" id="UP000694397">
    <property type="component" value="Chromosome 11"/>
</dbReference>
<dbReference type="PROSITE" id="PS00011">
    <property type="entry name" value="GLA_1"/>
    <property type="match status" value="1"/>
</dbReference>
<dbReference type="Gene3D" id="4.10.740.10">
    <property type="entry name" value="Coagulation Factor IX"/>
    <property type="match status" value="1"/>
</dbReference>
<dbReference type="AlphaFoldDB" id="A0A8C9SKU3"/>
<keyword evidence="3" id="KW-0812">Transmembrane</keyword>
<feature type="domain" description="Gla" evidence="5">
    <location>
        <begin position="51"/>
        <end position="97"/>
    </location>
</feature>
<accession>A0A8C9SKU3</accession>
<sequence length="207" mass="23395">MLLHSLLLWYLVRCALAGRSRTVPRLTRTGELSVFLKEESAKTVLRRRLLFNRFDFEGITSGDLERECMEETCSYEEAREIFENIPDTDDFWKKYVEGYPKEQHPTRLDVTALLVGLIAGGVSIVLIGLLFWYLYQQQCQDDRSLGSARVCQQRNSPSVIIRGPEEVSLNPLPCSPGDADPTGLPSYEQAISKYGPHDVPPPPYPGC</sequence>
<dbReference type="FunFam" id="4.10.740.10:FF:000001">
    <property type="entry name" value="vitamin K-dependent protein S"/>
    <property type="match status" value="1"/>
</dbReference>
<dbReference type="PROSITE" id="PS50998">
    <property type="entry name" value="GLA_2"/>
    <property type="match status" value="1"/>
</dbReference>
<evidence type="ECO:0000313" key="6">
    <source>
        <dbReference type="Ensembl" id="ENSSFOP00015034876.1"/>
    </source>
</evidence>
<feature type="transmembrane region" description="Helical" evidence="3">
    <location>
        <begin position="110"/>
        <end position="135"/>
    </location>
</feature>
<feature type="region of interest" description="Disordered" evidence="2">
    <location>
        <begin position="170"/>
        <end position="207"/>
    </location>
</feature>
<dbReference type="Ensembl" id="ENSSFOT00015035258.2">
    <property type="protein sequence ID" value="ENSSFOP00015034876.1"/>
    <property type="gene ID" value="ENSSFOG00015022201.2"/>
</dbReference>
<dbReference type="GeneTree" id="ENSGT00940000158268"/>
<dbReference type="PANTHER" id="PTHR24278">
    <property type="entry name" value="COAGULATION FACTOR"/>
    <property type="match status" value="1"/>
</dbReference>
<reference evidence="6" key="3">
    <citation type="submission" date="2025-09" db="UniProtKB">
        <authorList>
            <consortium name="Ensembl"/>
        </authorList>
    </citation>
    <scope>IDENTIFICATION</scope>
</reference>
<keyword evidence="7" id="KW-1185">Reference proteome</keyword>
<dbReference type="Pfam" id="PF00594">
    <property type="entry name" value="Gla"/>
    <property type="match status" value="1"/>
</dbReference>
<keyword evidence="4" id="KW-0732">Signal</keyword>
<evidence type="ECO:0000256" key="1">
    <source>
        <dbReference type="ARBA" id="ARBA00023157"/>
    </source>
</evidence>
<dbReference type="GO" id="GO:0005509">
    <property type="term" value="F:calcium ion binding"/>
    <property type="evidence" value="ECO:0007669"/>
    <property type="project" value="InterPro"/>
</dbReference>
<dbReference type="PANTHER" id="PTHR24278:SF38">
    <property type="entry name" value="TRANSMEMBRANE GAMMA-CARBOXYGLUTAMIC ACID PROTEIN 4"/>
    <property type="match status" value="1"/>
</dbReference>
<feature type="chain" id="PRO_5034225443" evidence="4">
    <location>
        <begin position="18"/>
        <end position="207"/>
    </location>
</feature>
<keyword evidence="1" id="KW-1015">Disulfide bond</keyword>
<proteinExistence type="predicted"/>
<feature type="compositionally biased region" description="Pro residues" evidence="2">
    <location>
        <begin position="198"/>
        <end position="207"/>
    </location>
</feature>
<dbReference type="PRINTS" id="PR00001">
    <property type="entry name" value="GLABLOOD"/>
</dbReference>
<dbReference type="OrthoDB" id="9945709at2759"/>
<feature type="signal peptide" evidence="4">
    <location>
        <begin position="1"/>
        <end position="17"/>
    </location>
</feature>
<keyword evidence="3" id="KW-0472">Membrane</keyword>
<organism evidence="6 7">
    <name type="scientific">Scleropages formosus</name>
    <name type="common">Asian bonytongue</name>
    <name type="synonym">Osteoglossum formosum</name>
    <dbReference type="NCBI Taxonomy" id="113540"/>
    <lineage>
        <taxon>Eukaryota</taxon>
        <taxon>Metazoa</taxon>
        <taxon>Chordata</taxon>
        <taxon>Craniata</taxon>
        <taxon>Vertebrata</taxon>
        <taxon>Euteleostomi</taxon>
        <taxon>Actinopterygii</taxon>
        <taxon>Neopterygii</taxon>
        <taxon>Teleostei</taxon>
        <taxon>Osteoglossocephala</taxon>
        <taxon>Osteoglossomorpha</taxon>
        <taxon>Osteoglossiformes</taxon>
        <taxon>Osteoglossidae</taxon>
        <taxon>Scleropages</taxon>
    </lineage>
</organism>
<evidence type="ECO:0000256" key="3">
    <source>
        <dbReference type="SAM" id="Phobius"/>
    </source>
</evidence>
<reference evidence="6 7" key="1">
    <citation type="submission" date="2019-04" db="EMBL/GenBank/DDBJ databases">
        <authorList>
            <consortium name="Wellcome Sanger Institute Data Sharing"/>
        </authorList>
    </citation>
    <scope>NUCLEOTIDE SEQUENCE [LARGE SCALE GENOMIC DNA]</scope>
</reference>
<dbReference type="InterPro" id="IPR035972">
    <property type="entry name" value="GLA-like_dom_SF"/>
</dbReference>
<reference evidence="6" key="2">
    <citation type="submission" date="2025-08" db="UniProtKB">
        <authorList>
            <consortium name="Ensembl"/>
        </authorList>
    </citation>
    <scope>IDENTIFICATION</scope>
</reference>
<dbReference type="InterPro" id="IPR017857">
    <property type="entry name" value="Coagulation_fac-like_Gla_dom"/>
</dbReference>
<dbReference type="InterPro" id="IPR000294">
    <property type="entry name" value="GLA_domain"/>
</dbReference>